<evidence type="ECO:0000313" key="2">
    <source>
        <dbReference type="Proteomes" id="UP000541610"/>
    </source>
</evidence>
<dbReference type="EMBL" id="JABANP010000662">
    <property type="protein sequence ID" value="KAF4679996.1"/>
    <property type="molecule type" value="Genomic_DNA"/>
</dbReference>
<reference evidence="1 2" key="1">
    <citation type="submission" date="2020-04" db="EMBL/GenBank/DDBJ databases">
        <title>Perkinsus olseni comparative genomics.</title>
        <authorList>
            <person name="Bogema D.R."/>
        </authorList>
    </citation>
    <scope>NUCLEOTIDE SEQUENCE [LARGE SCALE GENOMIC DNA]</scope>
    <source>
        <strain evidence="1">00978-12</strain>
    </source>
</reference>
<evidence type="ECO:0000313" key="1">
    <source>
        <dbReference type="EMBL" id="KAF4679996.1"/>
    </source>
</evidence>
<organism evidence="1 2">
    <name type="scientific">Perkinsus olseni</name>
    <name type="common">Perkinsus atlanticus</name>
    <dbReference type="NCBI Taxonomy" id="32597"/>
    <lineage>
        <taxon>Eukaryota</taxon>
        <taxon>Sar</taxon>
        <taxon>Alveolata</taxon>
        <taxon>Perkinsozoa</taxon>
        <taxon>Perkinsea</taxon>
        <taxon>Perkinsida</taxon>
        <taxon>Perkinsidae</taxon>
        <taxon>Perkinsus</taxon>
    </lineage>
</organism>
<dbReference type="Proteomes" id="UP000541610">
    <property type="component" value="Unassembled WGS sequence"/>
</dbReference>
<accession>A0A7J6N882</accession>
<proteinExistence type="predicted"/>
<protein>
    <submittedName>
        <fullName evidence="1">Uncharacterized protein</fullName>
    </submittedName>
</protein>
<dbReference type="AlphaFoldDB" id="A0A7J6N882"/>
<sequence length="125" mass="13986">MAKKNVVMERAPYDLEERDFDKCSISAAGDFLYMAFARPAAIEVLSVQWSRSEDVKLVAAVEVDHRVGQTLLHASPSAPSSLDVLYMTNSVWHHVKLSMVRSHPFIKFEASRSIVAVYTVLSSLM</sequence>
<name>A0A7J6N882_PEROL</name>
<gene>
    <name evidence="1" type="ORF">FOZ60_014259</name>
</gene>
<comment type="caution">
    <text evidence="1">The sequence shown here is derived from an EMBL/GenBank/DDBJ whole genome shotgun (WGS) entry which is preliminary data.</text>
</comment>